<evidence type="ECO:0000313" key="2">
    <source>
        <dbReference type="Proteomes" id="UP001220670"/>
    </source>
</evidence>
<sequence length="70" mass="7969">MIFDKDDFNKILSAERYLFEASMDLSRMLPVMTDLDEAIDNLESVEYQALSAILAVKEVKAVLGVQRDEN</sequence>
<protein>
    <submittedName>
        <fullName evidence="1">Uncharacterized protein</fullName>
    </submittedName>
</protein>
<proteinExistence type="predicted"/>
<reference evidence="1" key="1">
    <citation type="submission" date="2023-01" db="EMBL/GenBank/DDBJ databases">
        <title>Genome analysis of 13 Lactobacillus isolated from gut of wild boar.</title>
        <authorList>
            <person name="Papp P."/>
            <person name="Libisch B."/>
            <person name="Nagy T."/>
            <person name="Olasz F."/>
        </authorList>
    </citation>
    <scope>NUCLEOTIDE SEQUENCE</scope>
    <source>
        <strain evidence="1">F146</strain>
    </source>
</reference>
<dbReference type="EMBL" id="JAQONE010000023">
    <property type="protein sequence ID" value="MDC2830033.1"/>
    <property type="molecule type" value="Genomic_DNA"/>
</dbReference>
<evidence type="ECO:0000313" key="1">
    <source>
        <dbReference type="EMBL" id="MDC2830033.1"/>
    </source>
</evidence>
<dbReference type="AlphaFoldDB" id="A0AAJ1HST1"/>
<organism evidence="1 2">
    <name type="scientific">Limosilactobacillus mucosae</name>
    <name type="common">Lactobacillus mucosae</name>
    <dbReference type="NCBI Taxonomy" id="97478"/>
    <lineage>
        <taxon>Bacteria</taxon>
        <taxon>Bacillati</taxon>
        <taxon>Bacillota</taxon>
        <taxon>Bacilli</taxon>
        <taxon>Lactobacillales</taxon>
        <taxon>Lactobacillaceae</taxon>
        <taxon>Limosilactobacillus</taxon>
    </lineage>
</organism>
<accession>A0AAJ1HST1</accession>
<comment type="caution">
    <text evidence="1">The sequence shown here is derived from an EMBL/GenBank/DDBJ whole genome shotgun (WGS) entry which is preliminary data.</text>
</comment>
<name>A0AAJ1HST1_LIMMU</name>
<dbReference type="Proteomes" id="UP001220670">
    <property type="component" value="Unassembled WGS sequence"/>
</dbReference>
<dbReference type="RefSeq" id="WP_272209133.1">
    <property type="nucleotide sequence ID" value="NZ_JAQOMW010000021.1"/>
</dbReference>
<gene>
    <name evidence="1" type="ORF">PO250_06955</name>
</gene>